<reference evidence="2 3" key="1">
    <citation type="submission" date="2019-07" db="EMBL/GenBank/DDBJ databases">
        <authorList>
            <person name="Yang M."/>
            <person name="Zhao D."/>
            <person name="Xiang H."/>
        </authorList>
    </citation>
    <scope>NUCLEOTIDE SEQUENCE [LARGE SCALE GENOMIC DNA]</scope>
    <source>
        <strain evidence="2 3">IM1326</strain>
    </source>
</reference>
<feature type="chain" id="PRO_5022224382" evidence="1">
    <location>
        <begin position="22"/>
        <end position="171"/>
    </location>
</feature>
<protein>
    <submittedName>
        <fullName evidence="2">DUF3016 domain-containing protein</fullName>
    </submittedName>
</protein>
<dbReference type="AlphaFoldDB" id="A0A552X0F3"/>
<evidence type="ECO:0000313" key="3">
    <source>
        <dbReference type="Proteomes" id="UP000320359"/>
    </source>
</evidence>
<name>A0A552X0F3_9GAMM</name>
<dbReference type="InterPro" id="IPR021557">
    <property type="entry name" value="DUF3016"/>
</dbReference>
<dbReference type="OrthoDB" id="195620at2"/>
<keyword evidence="1" id="KW-0732">Signal</keyword>
<keyword evidence="3" id="KW-1185">Reference proteome</keyword>
<dbReference type="EMBL" id="VJWL01000003">
    <property type="protein sequence ID" value="TRW48527.1"/>
    <property type="molecule type" value="Genomic_DNA"/>
</dbReference>
<sequence length="171" mass="19446">MKALWIALITSTMFVSVAVNAADVKVTWQDPSSYRDIQAADMQQARFQEQLFAAFESKFESLAADLPDGYTLSIIVTDVMLAGLVEMHDLQGQPKQMRVIRPGYYPEMKLTYSLVDADGNEVQAGDEHIRGRELFGQGRLESKQRRRGVELIEYEGAMLDRWFKNTFKADD</sequence>
<evidence type="ECO:0000256" key="1">
    <source>
        <dbReference type="SAM" id="SignalP"/>
    </source>
</evidence>
<accession>A0A552X0F3</accession>
<dbReference type="Proteomes" id="UP000320359">
    <property type="component" value="Unassembled WGS sequence"/>
</dbReference>
<dbReference type="RefSeq" id="WP_143236319.1">
    <property type="nucleotide sequence ID" value="NZ_VJWL01000003.1"/>
</dbReference>
<gene>
    <name evidence="2" type="ORF">FM042_10195</name>
</gene>
<comment type="caution">
    <text evidence="2">The sequence shown here is derived from an EMBL/GenBank/DDBJ whole genome shotgun (WGS) entry which is preliminary data.</text>
</comment>
<organism evidence="2 3">
    <name type="scientific">Aliidiomarina halalkaliphila</name>
    <dbReference type="NCBI Taxonomy" id="2593535"/>
    <lineage>
        <taxon>Bacteria</taxon>
        <taxon>Pseudomonadati</taxon>
        <taxon>Pseudomonadota</taxon>
        <taxon>Gammaproteobacteria</taxon>
        <taxon>Alteromonadales</taxon>
        <taxon>Idiomarinaceae</taxon>
        <taxon>Aliidiomarina</taxon>
    </lineage>
</organism>
<evidence type="ECO:0000313" key="2">
    <source>
        <dbReference type="EMBL" id="TRW48527.1"/>
    </source>
</evidence>
<proteinExistence type="predicted"/>
<feature type="signal peptide" evidence="1">
    <location>
        <begin position="1"/>
        <end position="21"/>
    </location>
</feature>
<dbReference type="Pfam" id="PF11454">
    <property type="entry name" value="DUF3016"/>
    <property type="match status" value="1"/>
</dbReference>